<feature type="transmembrane region" description="Helical" evidence="7">
    <location>
        <begin position="86"/>
        <end position="103"/>
    </location>
</feature>
<feature type="transmembrane region" description="Helical" evidence="7">
    <location>
        <begin position="259"/>
        <end position="276"/>
    </location>
</feature>
<dbReference type="InterPro" id="IPR036259">
    <property type="entry name" value="MFS_trans_sf"/>
</dbReference>
<evidence type="ECO:0000256" key="5">
    <source>
        <dbReference type="ARBA" id="ARBA00022989"/>
    </source>
</evidence>
<feature type="transmembrane region" description="Helical" evidence="7">
    <location>
        <begin position="228"/>
        <end position="247"/>
    </location>
</feature>
<keyword evidence="3" id="KW-0813">Transport</keyword>
<protein>
    <submittedName>
        <fullName evidence="9">Unannotated protein</fullName>
    </submittedName>
</protein>
<feature type="transmembrane region" description="Helical" evidence="7">
    <location>
        <begin position="27"/>
        <end position="49"/>
    </location>
</feature>
<feature type="transmembrane region" description="Helical" evidence="7">
    <location>
        <begin position="193"/>
        <end position="216"/>
    </location>
</feature>
<evidence type="ECO:0000256" key="2">
    <source>
        <dbReference type="ARBA" id="ARBA00008335"/>
    </source>
</evidence>
<feature type="transmembrane region" description="Helical" evidence="7">
    <location>
        <begin position="343"/>
        <end position="366"/>
    </location>
</feature>
<feature type="transmembrane region" description="Helical" evidence="7">
    <location>
        <begin position="317"/>
        <end position="337"/>
    </location>
</feature>
<evidence type="ECO:0000256" key="6">
    <source>
        <dbReference type="ARBA" id="ARBA00023136"/>
    </source>
</evidence>
<evidence type="ECO:0000256" key="7">
    <source>
        <dbReference type="SAM" id="Phobius"/>
    </source>
</evidence>
<feature type="transmembrane region" description="Helical" evidence="7">
    <location>
        <begin position="124"/>
        <end position="140"/>
    </location>
</feature>
<dbReference type="InterPro" id="IPR011701">
    <property type="entry name" value="MFS"/>
</dbReference>
<feature type="transmembrane region" description="Helical" evidence="7">
    <location>
        <begin position="61"/>
        <end position="80"/>
    </location>
</feature>
<gene>
    <name evidence="9" type="ORF">UFOPK3610_01223</name>
</gene>
<comment type="similarity">
    <text evidence="2">Belongs to the major facilitator superfamily.</text>
</comment>
<accession>A0A6J7HGC0</accession>
<dbReference type="GO" id="GO:0022857">
    <property type="term" value="F:transmembrane transporter activity"/>
    <property type="evidence" value="ECO:0007669"/>
    <property type="project" value="InterPro"/>
</dbReference>
<dbReference type="GO" id="GO:0016020">
    <property type="term" value="C:membrane"/>
    <property type="evidence" value="ECO:0007669"/>
    <property type="project" value="TreeGrafter"/>
</dbReference>
<evidence type="ECO:0000256" key="3">
    <source>
        <dbReference type="ARBA" id="ARBA00022448"/>
    </source>
</evidence>
<dbReference type="PANTHER" id="PTHR23514">
    <property type="entry name" value="BYPASS OF STOP CODON PROTEIN 6"/>
    <property type="match status" value="1"/>
</dbReference>
<dbReference type="InterPro" id="IPR051788">
    <property type="entry name" value="MFS_Transporter"/>
</dbReference>
<dbReference type="GO" id="GO:0012505">
    <property type="term" value="C:endomembrane system"/>
    <property type="evidence" value="ECO:0007669"/>
    <property type="project" value="UniProtKB-SubCell"/>
</dbReference>
<comment type="subcellular location">
    <subcellularLocation>
        <location evidence="1">Endomembrane system</location>
        <topology evidence="1">Multi-pass membrane protein</topology>
    </subcellularLocation>
</comment>
<dbReference type="EMBL" id="CAFBMR010000049">
    <property type="protein sequence ID" value="CAB4917716.1"/>
    <property type="molecule type" value="Genomic_DNA"/>
</dbReference>
<dbReference type="PANTHER" id="PTHR23514:SF3">
    <property type="entry name" value="BYPASS OF STOP CODON PROTEIN 6"/>
    <property type="match status" value="1"/>
</dbReference>
<feature type="domain" description="Major facilitator superfamily (MFS) profile" evidence="8">
    <location>
        <begin position="1"/>
        <end position="371"/>
    </location>
</feature>
<keyword evidence="5 7" id="KW-1133">Transmembrane helix</keyword>
<evidence type="ECO:0000259" key="8">
    <source>
        <dbReference type="PROSITE" id="PS50850"/>
    </source>
</evidence>
<keyword evidence="4 7" id="KW-0812">Transmembrane</keyword>
<keyword evidence="6 7" id="KW-0472">Membrane</keyword>
<evidence type="ECO:0000313" key="9">
    <source>
        <dbReference type="EMBL" id="CAB4917716.1"/>
    </source>
</evidence>
<reference evidence="9" key="1">
    <citation type="submission" date="2020-05" db="EMBL/GenBank/DDBJ databases">
        <authorList>
            <person name="Chiriac C."/>
            <person name="Salcher M."/>
            <person name="Ghai R."/>
            <person name="Kavagutti S V."/>
        </authorList>
    </citation>
    <scope>NUCLEOTIDE SEQUENCE</scope>
</reference>
<feature type="transmembrane region" description="Helical" evidence="7">
    <location>
        <begin position="282"/>
        <end position="301"/>
    </location>
</feature>
<dbReference type="AlphaFoldDB" id="A0A6J7HGC0"/>
<evidence type="ECO:0000256" key="4">
    <source>
        <dbReference type="ARBA" id="ARBA00022692"/>
    </source>
</evidence>
<dbReference type="SUPFAM" id="SSF103473">
    <property type="entry name" value="MFS general substrate transporter"/>
    <property type="match status" value="1"/>
</dbReference>
<sequence length="380" mass="39878">MWVWFMYSVGPTLQLIDKETPISATVLALYGSGIAVGTVVAGLVITRLTHRWGRGRLVRRASYLVIIAVVIFTSGMPFYITIFGPLIAGIGGTFIIIGGNAFLTESQGPAAPTAITESSTFGSAFGLFGPILVGLGAAVVTWGWRFGPWLLIGALVVLEVVRGRDLEVFDAQTGHADAEPAVDHPHGGPMPRLYWWASAALVALVAVEFTLTTWGATLMHEQGGLGDAAAAAAVASLSIGMLIGRFTGSRLTERISSELLFRVSIIVAIIGFTVMWLSTNSVLMLCALAFTGLGVGLHWPLGISRALRASEGRPDRAGALVSVGVGVVGGIAPILLGRASESWGVHIAFTLVLILLGIALVISLRFRVSDPLADSRSPAP</sequence>
<name>A0A6J7HGC0_9ZZZZ</name>
<evidence type="ECO:0000256" key="1">
    <source>
        <dbReference type="ARBA" id="ARBA00004127"/>
    </source>
</evidence>
<proteinExistence type="inferred from homology"/>
<organism evidence="9">
    <name type="scientific">freshwater metagenome</name>
    <dbReference type="NCBI Taxonomy" id="449393"/>
    <lineage>
        <taxon>unclassified sequences</taxon>
        <taxon>metagenomes</taxon>
        <taxon>ecological metagenomes</taxon>
    </lineage>
</organism>
<dbReference type="Pfam" id="PF07690">
    <property type="entry name" value="MFS_1"/>
    <property type="match status" value="1"/>
</dbReference>
<dbReference type="PROSITE" id="PS50850">
    <property type="entry name" value="MFS"/>
    <property type="match status" value="1"/>
</dbReference>
<dbReference type="Gene3D" id="1.20.1250.20">
    <property type="entry name" value="MFS general substrate transporter like domains"/>
    <property type="match status" value="2"/>
</dbReference>
<dbReference type="InterPro" id="IPR020846">
    <property type="entry name" value="MFS_dom"/>
</dbReference>